<dbReference type="Pfam" id="PF00291">
    <property type="entry name" value="PALP"/>
    <property type="match status" value="1"/>
</dbReference>
<keyword evidence="2" id="KW-0663">Pyridoxal phosphate</keyword>
<proteinExistence type="predicted"/>
<keyword evidence="3" id="KW-0456">Lyase</keyword>
<gene>
    <name evidence="5" type="ORF">GCM10023168_13620</name>
</gene>
<accession>A0ABP8KA20</accession>
<evidence type="ECO:0000259" key="4">
    <source>
        <dbReference type="Pfam" id="PF00291"/>
    </source>
</evidence>
<dbReference type="PANTHER" id="PTHR48078:SF6">
    <property type="entry name" value="L-THREONINE DEHYDRATASE CATABOLIC TDCB"/>
    <property type="match status" value="1"/>
</dbReference>
<protein>
    <recommendedName>
        <fullName evidence="4">Tryptophan synthase beta chain-like PALP domain-containing protein</fullName>
    </recommendedName>
</protein>
<organism evidence="5 6">
    <name type="scientific">Fodinibacter luteus</name>
    <dbReference type="NCBI Taxonomy" id="552064"/>
    <lineage>
        <taxon>Bacteria</taxon>
        <taxon>Bacillati</taxon>
        <taxon>Actinomycetota</taxon>
        <taxon>Actinomycetes</taxon>
        <taxon>Micrococcales</taxon>
        <taxon>Intrasporangiaceae</taxon>
        <taxon>Fodinibacter (ex Wang et al. 2009)</taxon>
    </lineage>
</organism>
<evidence type="ECO:0000256" key="2">
    <source>
        <dbReference type="ARBA" id="ARBA00022898"/>
    </source>
</evidence>
<dbReference type="InterPro" id="IPR050147">
    <property type="entry name" value="Ser/Thr_Dehydratase"/>
</dbReference>
<dbReference type="RefSeq" id="WP_345203858.1">
    <property type="nucleotide sequence ID" value="NZ_BAABGM010000008.1"/>
</dbReference>
<reference evidence="6" key="1">
    <citation type="journal article" date="2019" name="Int. J. Syst. Evol. Microbiol.">
        <title>The Global Catalogue of Microorganisms (GCM) 10K type strain sequencing project: providing services to taxonomists for standard genome sequencing and annotation.</title>
        <authorList>
            <consortium name="The Broad Institute Genomics Platform"/>
            <consortium name="The Broad Institute Genome Sequencing Center for Infectious Disease"/>
            <person name="Wu L."/>
            <person name="Ma J."/>
        </authorList>
    </citation>
    <scope>NUCLEOTIDE SEQUENCE [LARGE SCALE GENOMIC DNA]</scope>
    <source>
        <strain evidence="6">JCM 17809</strain>
    </source>
</reference>
<sequence length="458" mass="47574">MPASRLVCFGCGASPPPDDPFPFRCPRAGRGDVDHVLTRVLDPEQVRFPDGTASGASPFVHYRGLLHSHHRARAAGVADDELVELTCRLDDAVARVAGTGFRATPFRRDGILSERLGLGGGGDPGTAGGGVWVKDETGNVSGSHKGRHLMGVLLHLEVAERLGLADPGARPDLVIASCGNAALAAAVLARAADRRLRVFVPVDADRSVLAGLRELGADVVTCAREPGVDGDPTLQRLRAEVTAGSLPLSCQGPENGLVVEGGETLAQEVVSDLRVAGTTLDHLVVQVGGGALASACVQALDEAVRLGAIGRAPRVHTVQTTGGHPLERAYHRVRAGLPPTPSAAEVERAMHRAARHRSRFMWPWEAEPHSLATGILDDETYDWVAVVGGMLATGGHPLVVTEDRLVEAHDLGHAAGCAVDPTGSAGLAGLLDLVADGTVGPGDRVGVLFTGVDRSPHG</sequence>
<evidence type="ECO:0000256" key="1">
    <source>
        <dbReference type="ARBA" id="ARBA00001933"/>
    </source>
</evidence>
<evidence type="ECO:0000313" key="6">
    <source>
        <dbReference type="Proteomes" id="UP001500945"/>
    </source>
</evidence>
<feature type="domain" description="Tryptophan synthase beta chain-like PALP" evidence="4">
    <location>
        <begin position="127"/>
        <end position="451"/>
    </location>
</feature>
<dbReference type="InterPro" id="IPR036052">
    <property type="entry name" value="TrpB-like_PALP_sf"/>
</dbReference>
<comment type="cofactor">
    <cofactor evidence="1">
        <name>pyridoxal 5'-phosphate</name>
        <dbReference type="ChEBI" id="CHEBI:597326"/>
    </cofactor>
</comment>
<evidence type="ECO:0000256" key="3">
    <source>
        <dbReference type="ARBA" id="ARBA00023239"/>
    </source>
</evidence>
<comment type="caution">
    <text evidence="5">The sequence shown here is derived from an EMBL/GenBank/DDBJ whole genome shotgun (WGS) entry which is preliminary data.</text>
</comment>
<keyword evidence="6" id="KW-1185">Reference proteome</keyword>
<dbReference type="SUPFAM" id="SSF53686">
    <property type="entry name" value="Tryptophan synthase beta subunit-like PLP-dependent enzymes"/>
    <property type="match status" value="1"/>
</dbReference>
<dbReference type="Gene3D" id="3.40.50.1100">
    <property type="match status" value="2"/>
</dbReference>
<dbReference type="InterPro" id="IPR001926">
    <property type="entry name" value="TrpB-like_PALP"/>
</dbReference>
<dbReference type="Proteomes" id="UP001500945">
    <property type="component" value="Unassembled WGS sequence"/>
</dbReference>
<dbReference type="PANTHER" id="PTHR48078">
    <property type="entry name" value="THREONINE DEHYDRATASE, MITOCHONDRIAL-RELATED"/>
    <property type="match status" value="1"/>
</dbReference>
<evidence type="ECO:0000313" key="5">
    <source>
        <dbReference type="EMBL" id="GAA4402741.1"/>
    </source>
</evidence>
<name>A0ABP8KA20_9MICO</name>
<dbReference type="EMBL" id="BAABGM010000008">
    <property type="protein sequence ID" value="GAA4402741.1"/>
    <property type="molecule type" value="Genomic_DNA"/>
</dbReference>